<comment type="caution">
    <text evidence="3">The sequence shown here is derived from an EMBL/GenBank/DDBJ whole genome shotgun (WGS) entry which is preliminary data.</text>
</comment>
<dbReference type="InterPro" id="IPR052774">
    <property type="entry name" value="Celegans_DevNeuronal_Protein"/>
</dbReference>
<dbReference type="PROSITE" id="PS51034">
    <property type="entry name" value="ZP_2"/>
    <property type="match status" value="1"/>
</dbReference>
<dbReference type="InterPro" id="IPR001507">
    <property type="entry name" value="ZP_dom"/>
</dbReference>
<accession>A0AAN9A7J8</accession>
<organism evidence="3 4">
    <name type="scientific">Halocaridina rubra</name>
    <name type="common">Hawaiian red shrimp</name>
    <dbReference type="NCBI Taxonomy" id="373956"/>
    <lineage>
        <taxon>Eukaryota</taxon>
        <taxon>Metazoa</taxon>
        <taxon>Ecdysozoa</taxon>
        <taxon>Arthropoda</taxon>
        <taxon>Crustacea</taxon>
        <taxon>Multicrustacea</taxon>
        <taxon>Malacostraca</taxon>
        <taxon>Eumalacostraca</taxon>
        <taxon>Eucarida</taxon>
        <taxon>Decapoda</taxon>
        <taxon>Pleocyemata</taxon>
        <taxon>Caridea</taxon>
        <taxon>Atyoidea</taxon>
        <taxon>Atyidae</taxon>
        <taxon>Halocaridina</taxon>
    </lineage>
</organism>
<keyword evidence="1" id="KW-0812">Transmembrane</keyword>
<dbReference type="SMART" id="SM00241">
    <property type="entry name" value="ZP"/>
    <property type="match status" value="1"/>
</dbReference>
<keyword evidence="1" id="KW-1133">Transmembrane helix</keyword>
<dbReference type="PANTHER" id="PTHR47327">
    <property type="entry name" value="FI18240P1-RELATED"/>
    <property type="match status" value="1"/>
</dbReference>
<dbReference type="Proteomes" id="UP001381693">
    <property type="component" value="Unassembled WGS sequence"/>
</dbReference>
<reference evidence="3 4" key="1">
    <citation type="submission" date="2023-11" db="EMBL/GenBank/DDBJ databases">
        <title>Halocaridina rubra genome assembly.</title>
        <authorList>
            <person name="Smith C."/>
        </authorList>
    </citation>
    <scope>NUCLEOTIDE SEQUENCE [LARGE SCALE GENOMIC DNA]</scope>
    <source>
        <strain evidence="3">EP-1</strain>
        <tissue evidence="3">Whole</tissue>
    </source>
</reference>
<evidence type="ECO:0000259" key="2">
    <source>
        <dbReference type="PROSITE" id="PS51034"/>
    </source>
</evidence>
<keyword evidence="1" id="KW-0472">Membrane</keyword>
<sequence>MEVDVFIFEEAQHHHDTIVTSADLGLALHCKYELYNKTVSNSLTSSQSEGKIGTIGLRVNDNVNKTVIIQGEVVKSPNVIMRVTDPRGTDITSAQVGDNLALRFEITDIDSPYEIFVRDVVAMDGQDSSEILLIDSQGCPTDPTIMQSIIQVKGGFILHAPFQAFKFPASDIVQFRALVTPCHPECEPIKCTVRSFDSVGRSEHSYGRKKREVKEDKDIVLAQSVRITDKFQFAKAHQDDVDVDAAQGNCSSFTGVVVASALFLVAQLVLLMAWSYLWHKKRATKEIDPTPPSHYFGTTSSRTSATTYLSN</sequence>
<evidence type="ECO:0000313" key="4">
    <source>
        <dbReference type="Proteomes" id="UP001381693"/>
    </source>
</evidence>
<dbReference type="AlphaFoldDB" id="A0AAN9A7J8"/>
<name>A0AAN9A7J8_HALRR</name>
<proteinExistence type="predicted"/>
<gene>
    <name evidence="3" type="ORF">SK128_028383</name>
</gene>
<feature type="domain" description="ZP" evidence="2">
    <location>
        <begin position="1"/>
        <end position="198"/>
    </location>
</feature>
<dbReference type="EMBL" id="JAXCGZ010002598">
    <property type="protein sequence ID" value="KAK7083736.1"/>
    <property type="molecule type" value="Genomic_DNA"/>
</dbReference>
<evidence type="ECO:0000313" key="3">
    <source>
        <dbReference type="EMBL" id="KAK7083736.1"/>
    </source>
</evidence>
<dbReference type="PANTHER" id="PTHR47327:SF2">
    <property type="entry name" value="FI18240P1-RELATED"/>
    <property type="match status" value="1"/>
</dbReference>
<protein>
    <recommendedName>
        <fullName evidence="2">ZP domain-containing protein</fullName>
    </recommendedName>
</protein>
<keyword evidence="4" id="KW-1185">Reference proteome</keyword>
<feature type="transmembrane region" description="Helical" evidence="1">
    <location>
        <begin position="253"/>
        <end position="277"/>
    </location>
</feature>
<dbReference type="GO" id="GO:0009653">
    <property type="term" value="P:anatomical structure morphogenesis"/>
    <property type="evidence" value="ECO:0007669"/>
    <property type="project" value="TreeGrafter"/>
</dbReference>
<evidence type="ECO:0000256" key="1">
    <source>
        <dbReference type="SAM" id="Phobius"/>
    </source>
</evidence>